<dbReference type="EMBL" id="JAHDYR010000021">
    <property type="protein sequence ID" value="KAG9393652.1"/>
    <property type="molecule type" value="Genomic_DNA"/>
</dbReference>
<dbReference type="GO" id="GO:0005085">
    <property type="term" value="F:guanyl-nucleotide exchange factor activity"/>
    <property type="evidence" value="ECO:0007669"/>
    <property type="project" value="TreeGrafter"/>
</dbReference>
<organism evidence="1 2">
    <name type="scientific">Carpediemonas membranifera</name>
    <dbReference type="NCBI Taxonomy" id="201153"/>
    <lineage>
        <taxon>Eukaryota</taxon>
        <taxon>Metamonada</taxon>
        <taxon>Carpediemonas-like organisms</taxon>
        <taxon>Carpediemonas</taxon>
    </lineage>
</organism>
<dbReference type="AlphaFoldDB" id="A0A8J6E3V0"/>
<reference evidence="1" key="1">
    <citation type="submission" date="2021-05" db="EMBL/GenBank/DDBJ databases">
        <title>A free-living protist that lacks canonical eukaryotic 1 DNA replication and segregation systems.</title>
        <authorList>
            <person name="Salas-Leiva D.E."/>
            <person name="Tromer E.C."/>
            <person name="Curtis B.A."/>
            <person name="Jerlstrom-Hultqvist J."/>
            <person name="Kolisko M."/>
            <person name="Yi Z."/>
            <person name="Salas-Leiva J.S."/>
            <person name="Gallot-Lavallee L."/>
            <person name="Kops G.J.P.L."/>
            <person name="Archibald J.M."/>
            <person name="Simpson A.G.B."/>
            <person name="Roger A.J."/>
        </authorList>
    </citation>
    <scope>NUCLEOTIDE SEQUENCE</scope>
    <source>
        <strain evidence="1">BICM</strain>
    </source>
</reference>
<evidence type="ECO:0000313" key="1">
    <source>
        <dbReference type="EMBL" id="KAG9393652.1"/>
    </source>
</evidence>
<dbReference type="OrthoDB" id="10253607at2759"/>
<gene>
    <name evidence="1" type="ORF">J8273_4771</name>
</gene>
<dbReference type="Gene3D" id="2.130.10.30">
    <property type="entry name" value="Regulator of chromosome condensation 1/beta-lactamase-inhibitor protein II"/>
    <property type="match status" value="2"/>
</dbReference>
<accession>A0A8J6E3V0</accession>
<sequence>MVRAVNTTTSPELVVPILEAQKLLNKTLSSLEQSRKAVAEKAREDTSRLMAFTGSIEPLLSSTDDQDVPGNVASALVRSVHRVHRRFADLKLPVPESTVSPKSPFIPEEAIRRFSEIRAGLLDSLDLAFKVDKRLGIHVEALARDLQRACSALSGDADVTLDIQHPVLPETIYTLHPGTIWAIMTTAGLTCDAASPSQRAAAFICRKFYQVMTGARRDGITTHFRDTEFTSYFGKLFARGNNDECQVGTLGPRFIVAWTRVRLPRVDDLQSDGRTVLAATQQGLFAWGNSLWGQTGIPGSANAVVSAPTAVSFKACPKIQRTLARTSRFRRGRRFRFILTAWGHSFVQCENYLAVAGDNSHGQLGVGATSTAVSEFTRLRLSYPIQRLSGVTVGQASVGLHFGAHCLVAGDNSTGQLGLGNKKSVSVFTEVKAAVTELIWARDSTLFCSNDSVLLTGRSGVFGPFMPMQLTEYLNPTEISFPWRVKSFSSNGTSHFAENSAGKWFGLGDNRFGALGIHSNEAEETDEAVIRHWTPLALGSIRRICGCPGSFRFHTKCGVFSSGDNRYGRLGVEADAVNVHTPLPVEKSAQPMKRLPLWRFGVGSASEQGGIGR</sequence>
<proteinExistence type="predicted"/>
<name>A0A8J6E3V0_9EUKA</name>
<dbReference type="InterPro" id="IPR009091">
    <property type="entry name" value="RCC1/BLIP-II"/>
</dbReference>
<comment type="caution">
    <text evidence="1">The sequence shown here is derived from an EMBL/GenBank/DDBJ whole genome shotgun (WGS) entry which is preliminary data.</text>
</comment>
<dbReference type="InterPro" id="IPR051553">
    <property type="entry name" value="Ran_GTPase-activating"/>
</dbReference>
<evidence type="ECO:0000313" key="2">
    <source>
        <dbReference type="Proteomes" id="UP000717585"/>
    </source>
</evidence>
<keyword evidence="2" id="KW-1185">Reference proteome</keyword>
<dbReference type="GO" id="GO:0005737">
    <property type="term" value="C:cytoplasm"/>
    <property type="evidence" value="ECO:0007669"/>
    <property type="project" value="TreeGrafter"/>
</dbReference>
<dbReference type="PANTHER" id="PTHR45982">
    <property type="entry name" value="REGULATOR OF CHROMOSOME CONDENSATION"/>
    <property type="match status" value="1"/>
</dbReference>
<dbReference type="Proteomes" id="UP000717585">
    <property type="component" value="Unassembled WGS sequence"/>
</dbReference>
<dbReference type="PANTHER" id="PTHR45982:SF1">
    <property type="entry name" value="REGULATOR OF CHROMOSOME CONDENSATION"/>
    <property type="match status" value="1"/>
</dbReference>
<dbReference type="SUPFAM" id="SSF50985">
    <property type="entry name" value="RCC1/BLIP-II"/>
    <property type="match status" value="2"/>
</dbReference>
<protein>
    <submittedName>
        <fullName evidence="1">Uncharacterized protein</fullName>
    </submittedName>
</protein>